<dbReference type="OrthoDB" id="6154841at2759"/>
<keyword evidence="6" id="KW-1185">Reference proteome</keyword>
<evidence type="ECO:0000259" key="4">
    <source>
        <dbReference type="PROSITE" id="PS01180"/>
    </source>
</evidence>
<dbReference type="Pfam" id="PF00431">
    <property type="entry name" value="CUB"/>
    <property type="match status" value="1"/>
</dbReference>
<dbReference type="EMBL" id="UYSU01034909">
    <property type="protein sequence ID" value="VDL95278.1"/>
    <property type="molecule type" value="Genomic_DNA"/>
</dbReference>
<dbReference type="InterPro" id="IPR000859">
    <property type="entry name" value="CUB_dom"/>
</dbReference>
<comment type="caution">
    <text evidence="3">Lacks conserved residue(s) required for the propagation of feature annotation.</text>
</comment>
<protein>
    <recommendedName>
        <fullName evidence="4">CUB domain-containing protein</fullName>
    </recommendedName>
</protein>
<dbReference type="PANTHER" id="PTHR24251">
    <property type="entry name" value="OVOCHYMASE-RELATED"/>
    <property type="match status" value="1"/>
</dbReference>
<keyword evidence="1" id="KW-0677">Repeat</keyword>
<dbReference type="Gene3D" id="2.60.120.290">
    <property type="entry name" value="Spermadhesin, CUB domain"/>
    <property type="match status" value="1"/>
</dbReference>
<name>A0A3P7CS22_SCHSO</name>
<reference evidence="5 6" key="1">
    <citation type="submission" date="2018-11" db="EMBL/GenBank/DDBJ databases">
        <authorList>
            <consortium name="Pathogen Informatics"/>
        </authorList>
    </citation>
    <scope>NUCLEOTIDE SEQUENCE [LARGE SCALE GENOMIC DNA]</scope>
    <source>
        <strain evidence="5 6">NST_G2</strain>
    </source>
</reference>
<evidence type="ECO:0000256" key="2">
    <source>
        <dbReference type="ARBA" id="ARBA00023157"/>
    </source>
</evidence>
<dbReference type="SUPFAM" id="SSF49854">
    <property type="entry name" value="Spermadhesin, CUB domain"/>
    <property type="match status" value="1"/>
</dbReference>
<dbReference type="Proteomes" id="UP000275846">
    <property type="component" value="Unassembled WGS sequence"/>
</dbReference>
<evidence type="ECO:0000313" key="5">
    <source>
        <dbReference type="EMBL" id="VDL95278.1"/>
    </source>
</evidence>
<accession>A0A3P7CS22</accession>
<dbReference type="FunFam" id="2.60.120.290:FF:000013">
    <property type="entry name" value="Membrane frizzled-related protein"/>
    <property type="match status" value="1"/>
</dbReference>
<evidence type="ECO:0000313" key="6">
    <source>
        <dbReference type="Proteomes" id="UP000275846"/>
    </source>
</evidence>
<sequence>MKGNKGTFTSPGHPNEYPINTKCIWIIEVPVGSTEKANCEYDFVEIYDGPSEKSRRLRKLCGNEIPAAIRSTSNTMTVSFFSDRSRQEKGFAARFLQNEQSRL</sequence>
<organism evidence="5 6">
    <name type="scientific">Schistocephalus solidus</name>
    <name type="common">Tapeworm</name>
    <dbReference type="NCBI Taxonomy" id="70667"/>
    <lineage>
        <taxon>Eukaryota</taxon>
        <taxon>Metazoa</taxon>
        <taxon>Spiralia</taxon>
        <taxon>Lophotrochozoa</taxon>
        <taxon>Platyhelminthes</taxon>
        <taxon>Cestoda</taxon>
        <taxon>Eucestoda</taxon>
        <taxon>Diphyllobothriidea</taxon>
        <taxon>Diphyllobothriidae</taxon>
        <taxon>Schistocephalus</taxon>
    </lineage>
</organism>
<evidence type="ECO:0000256" key="3">
    <source>
        <dbReference type="PROSITE-ProRule" id="PRU00059"/>
    </source>
</evidence>
<dbReference type="PROSITE" id="PS01180">
    <property type="entry name" value="CUB"/>
    <property type="match status" value="1"/>
</dbReference>
<keyword evidence="2" id="KW-1015">Disulfide bond</keyword>
<dbReference type="CDD" id="cd00041">
    <property type="entry name" value="CUB"/>
    <property type="match status" value="1"/>
</dbReference>
<dbReference type="SMART" id="SM00042">
    <property type="entry name" value="CUB"/>
    <property type="match status" value="1"/>
</dbReference>
<feature type="domain" description="CUB" evidence="4">
    <location>
        <begin position="1"/>
        <end position="98"/>
    </location>
</feature>
<proteinExistence type="predicted"/>
<dbReference type="AlphaFoldDB" id="A0A3P7CS22"/>
<gene>
    <name evidence="5" type="ORF">SSLN_LOCUS8893</name>
</gene>
<dbReference type="InterPro" id="IPR035914">
    <property type="entry name" value="Sperma_CUB_dom_sf"/>
</dbReference>
<evidence type="ECO:0000256" key="1">
    <source>
        <dbReference type="ARBA" id="ARBA00022737"/>
    </source>
</evidence>